<evidence type="ECO:0000256" key="1">
    <source>
        <dbReference type="ARBA" id="ARBA00010552"/>
    </source>
</evidence>
<reference evidence="4" key="1">
    <citation type="submission" date="2016-10" db="EMBL/GenBank/DDBJ databases">
        <authorList>
            <person name="Varghese N."/>
            <person name="Submissions S."/>
        </authorList>
    </citation>
    <scope>NUCLEOTIDE SEQUENCE [LARGE SCALE GENOMIC DNA]</scope>
    <source>
        <strain evidence="4">DSM 13078</strain>
    </source>
</reference>
<dbReference type="GO" id="GO:0019239">
    <property type="term" value="F:deaminase activity"/>
    <property type="evidence" value="ECO:0007669"/>
    <property type="project" value="TreeGrafter"/>
</dbReference>
<keyword evidence="4" id="KW-1185">Reference proteome</keyword>
<dbReference type="Proteomes" id="UP000199161">
    <property type="component" value="Unassembled WGS sequence"/>
</dbReference>
<proteinExistence type="inferred from homology"/>
<dbReference type="PANTHER" id="PTHR11803">
    <property type="entry name" value="2-IMINOBUTANOATE/2-IMINOPROPANOATE DEAMINASE RIDA"/>
    <property type="match status" value="1"/>
</dbReference>
<dbReference type="PANTHER" id="PTHR11803:SF58">
    <property type="entry name" value="PROTEIN HMF1-RELATED"/>
    <property type="match status" value="1"/>
</dbReference>
<protein>
    <submittedName>
        <fullName evidence="3">2-iminobutanoate/2-iminopropanoate deaminase</fullName>
    </submittedName>
</protein>
<dbReference type="Pfam" id="PF01042">
    <property type="entry name" value="Ribonuc_L-PSP"/>
    <property type="match status" value="1"/>
</dbReference>
<evidence type="ECO:0000256" key="2">
    <source>
        <dbReference type="SAM" id="MobiDB-lite"/>
    </source>
</evidence>
<comment type="similarity">
    <text evidence="1">Belongs to the RutC family.</text>
</comment>
<organism evidence="3 4">
    <name type="scientific">Natronobacterium haloterrestre</name>
    <name type="common">Halobiforma haloterrestris</name>
    <dbReference type="NCBI Taxonomy" id="148448"/>
    <lineage>
        <taxon>Archaea</taxon>
        <taxon>Methanobacteriati</taxon>
        <taxon>Methanobacteriota</taxon>
        <taxon>Stenosarchaea group</taxon>
        <taxon>Halobacteria</taxon>
        <taxon>Halobacteriales</taxon>
        <taxon>Natrialbaceae</taxon>
        <taxon>Natronobacterium</taxon>
    </lineage>
</organism>
<dbReference type="SUPFAM" id="SSF55298">
    <property type="entry name" value="YjgF-like"/>
    <property type="match status" value="1"/>
</dbReference>
<evidence type="ECO:0000313" key="4">
    <source>
        <dbReference type="Proteomes" id="UP000199161"/>
    </source>
</evidence>
<evidence type="ECO:0000313" key="3">
    <source>
        <dbReference type="EMBL" id="SFC62905.1"/>
    </source>
</evidence>
<dbReference type="Gene3D" id="3.30.1330.40">
    <property type="entry name" value="RutC-like"/>
    <property type="match status" value="1"/>
</dbReference>
<dbReference type="AlphaFoldDB" id="A0A1I1KQM2"/>
<dbReference type="InterPro" id="IPR035959">
    <property type="entry name" value="RutC-like_sf"/>
</dbReference>
<accession>A0A1I1KQM2</accession>
<dbReference type="RefSeq" id="WP_089789596.1">
    <property type="nucleotide sequence ID" value="NZ_FOKW01000012.1"/>
</dbReference>
<dbReference type="CDD" id="cd00448">
    <property type="entry name" value="YjgF_YER057c_UK114_family"/>
    <property type="match status" value="1"/>
</dbReference>
<feature type="region of interest" description="Disordered" evidence="2">
    <location>
        <begin position="1"/>
        <end position="46"/>
    </location>
</feature>
<dbReference type="InterPro" id="IPR006175">
    <property type="entry name" value="YjgF/YER057c/UK114"/>
</dbReference>
<dbReference type="GO" id="GO:0005829">
    <property type="term" value="C:cytosol"/>
    <property type="evidence" value="ECO:0007669"/>
    <property type="project" value="TreeGrafter"/>
</dbReference>
<gene>
    <name evidence="3" type="ORF">SAMN05444422_11289</name>
</gene>
<dbReference type="EMBL" id="FOKW01000012">
    <property type="protein sequence ID" value="SFC62905.1"/>
    <property type="molecule type" value="Genomic_DNA"/>
</dbReference>
<feature type="compositionally biased region" description="Basic and acidic residues" evidence="2">
    <location>
        <begin position="1"/>
        <end position="12"/>
    </location>
</feature>
<dbReference type="OrthoDB" id="371655at2157"/>
<name>A0A1I1KQM2_NATHA</name>
<sequence>MVESNVGRRTEPDESQEGPGTDRSRPSSAACRQRESTDSTGAFGQRTGRSDLLFLEGVLPAAAGRVGEEPIERQTERCLDRLEEVLAGYGLGLEDLVRVRVAITDLDAETRQRVDDAYVGRFDCEFPPRTVEGVCELPGDARIQLEAIAADE</sequence>